<dbReference type="GO" id="GO:0005886">
    <property type="term" value="C:plasma membrane"/>
    <property type="evidence" value="ECO:0007669"/>
    <property type="project" value="UniProtKB-ARBA"/>
</dbReference>
<keyword evidence="7 9" id="KW-1015">Disulfide bond</keyword>
<dbReference type="Pfam" id="PF08516">
    <property type="entry name" value="ADAM_CR"/>
    <property type="match status" value="1"/>
</dbReference>
<dbReference type="InterPro" id="IPR013111">
    <property type="entry name" value="EGF_extracell"/>
</dbReference>
<evidence type="ECO:0000256" key="12">
    <source>
        <dbReference type="SAM" id="SignalP"/>
    </source>
</evidence>
<protein>
    <submittedName>
        <fullName evidence="17 18">A disintegrin and metallopeptidase domain 3 isoform X1</fullName>
    </submittedName>
</protein>
<evidence type="ECO:0000259" key="13">
    <source>
        <dbReference type="PROSITE" id="PS50026"/>
    </source>
</evidence>
<keyword evidence="16" id="KW-1185">Reference proteome</keyword>
<dbReference type="Pfam" id="PF01421">
    <property type="entry name" value="Reprolysin"/>
    <property type="match status" value="1"/>
</dbReference>
<evidence type="ECO:0000256" key="1">
    <source>
        <dbReference type="ARBA" id="ARBA00004167"/>
    </source>
</evidence>
<evidence type="ECO:0000313" key="18">
    <source>
        <dbReference type="RefSeq" id="XP_021026413.1"/>
    </source>
</evidence>
<dbReference type="InterPro" id="IPR024079">
    <property type="entry name" value="MetalloPept_cat_dom_sf"/>
</dbReference>
<evidence type="ECO:0000313" key="17">
    <source>
        <dbReference type="RefSeq" id="XP_021026412.1"/>
    </source>
</evidence>
<dbReference type="CDD" id="cd04269">
    <property type="entry name" value="ZnMc_adamalysin_II_like"/>
    <property type="match status" value="1"/>
</dbReference>
<dbReference type="Gene3D" id="3.40.390.10">
    <property type="entry name" value="Collagenase (Catalytic Domain)"/>
    <property type="match status" value="1"/>
</dbReference>
<comment type="subcellular location">
    <subcellularLocation>
        <location evidence="1">Membrane</location>
        <topology evidence="1">Single-pass membrane protein</topology>
    </subcellularLocation>
</comment>
<dbReference type="PROSITE" id="PS50026">
    <property type="entry name" value="EGF_3"/>
    <property type="match status" value="1"/>
</dbReference>
<organism evidence="16 17">
    <name type="scientific">Mus caroli</name>
    <name type="common">Ryukyu mouse</name>
    <name type="synonym">Ricefield mouse</name>
    <dbReference type="NCBI Taxonomy" id="10089"/>
    <lineage>
        <taxon>Eukaryota</taxon>
        <taxon>Metazoa</taxon>
        <taxon>Chordata</taxon>
        <taxon>Craniata</taxon>
        <taxon>Vertebrata</taxon>
        <taxon>Euteleostomi</taxon>
        <taxon>Mammalia</taxon>
        <taxon>Eutheria</taxon>
        <taxon>Euarchontoglires</taxon>
        <taxon>Glires</taxon>
        <taxon>Rodentia</taxon>
        <taxon>Myomorpha</taxon>
        <taxon>Muroidea</taxon>
        <taxon>Muridae</taxon>
        <taxon>Murinae</taxon>
        <taxon>Mus</taxon>
        <taxon>Mus</taxon>
    </lineage>
</organism>
<keyword evidence="5 11" id="KW-1133">Transmembrane helix</keyword>
<dbReference type="Gene3D" id="4.10.70.10">
    <property type="entry name" value="Disintegrin domain"/>
    <property type="match status" value="1"/>
</dbReference>
<evidence type="ECO:0000256" key="10">
    <source>
        <dbReference type="PROSITE-ProRule" id="PRU00276"/>
    </source>
</evidence>
<name>A0A6P5QAY6_MUSCR</name>
<feature type="disulfide bond" evidence="10">
    <location>
        <begin position="340"/>
        <end position="345"/>
    </location>
</feature>
<evidence type="ECO:0000256" key="2">
    <source>
        <dbReference type="ARBA" id="ARBA00022536"/>
    </source>
</evidence>
<keyword evidence="4 12" id="KW-0732">Signal</keyword>
<keyword evidence="6 11" id="KW-0472">Membrane</keyword>
<dbReference type="CDD" id="cd00054">
    <property type="entry name" value="EGF_CA"/>
    <property type="match status" value="1"/>
</dbReference>
<evidence type="ECO:0000259" key="14">
    <source>
        <dbReference type="PROSITE" id="PS50214"/>
    </source>
</evidence>
<accession>A0A6P5QAY6</accession>
<feature type="disulfide bond" evidence="8">
    <location>
        <begin position="456"/>
        <end position="476"/>
    </location>
</feature>
<dbReference type="Pfam" id="PF07974">
    <property type="entry name" value="EGF_2"/>
    <property type="match status" value="1"/>
</dbReference>
<dbReference type="PROSITE" id="PS50215">
    <property type="entry name" value="ADAM_MEPRO"/>
    <property type="match status" value="1"/>
</dbReference>
<dbReference type="GO" id="GO:0006508">
    <property type="term" value="P:proteolysis"/>
    <property type="evidence" value="ECO:0007669"/>
    <property type="project" value="InterPro"/>
</dbReference>
<dbReference type="InterPro" id="IPR001590">
    <property type="entry name" value="Peptidase_M12B"/>
</dbReference>
<dbReference type="GO" id="GO:0007339">
    <property type="term" value="P:binding of sperm to zona pellucida"/>
    <property type="evidence" value="ECO:0007669"/>
    <property type="project" value="TreeGrafter"/>
</dbReference>
<dbReference type="GO" id="GO:0007155">
    <property type="term" value="P:cell adhesion"/>
    <property type="evidence" value="ECO:0007669"/>
    <property type="project" value="TreeGrafter"/>
</dbReference>
<gene>
    <name evidence="17 18" type="primary">LOC110300542</name>
</gene>
<proteinExistence type="predicted"/>
<dbReference type="SMART" id="SM00050">
    <property type="entry name" value="DISIN"/>
    <property type="match status" value="1"/>
</dbReference>
<evidence type="ECO:0000313" key="16">
    <source>
        <dbReference type="Proteomes" id="UP000515126"/>
    </source>
</evidence>
<dbReference type="InterPro" id="IPR034027">
    <property type="entry name" value="Reprolysin_adamalysin"/>
</dbReference>
<dbReference type="PANTHER" id="PTHR11905:SF26">
    <property type="entry name" value="A DISINTEGRIN AND METALLOPEPTIDASE DOMAIN 3"/>
    <property type="match status" value="1"/>
</dbReference>
<keyword evidence="3 11" id="KW-0812">Transmembrane</keyword>
<feature type="domain" description="Peptidase M12B" evidence="15">
    <location>
        <begin position="187"/>
        <end position="384"/>
    </location>
</feature>
<dbReference type="GeneID" id="110300542"/>
<dbReference type="GO" id="GO:0004222">
    <property type="term" value="F:metalloendopeptidase activity"/>
    <property type="evidence" value="ECO:0007669"/>
    <property type="project" value="InterPro"/>
</dbReference>
<evidence type="ECO:0000256" key="7">
    <source>
        <dbReference type="ARBA" id="ARBA00023157"/>
    </source>
</evidence>
<evidence type="ECO:0000256" key="5">
    <source>
        <dbReference type="ARBA" id="ARBA00022989"/>
    </source>
</evidence>
<dbReference type="InterPro" id="IPR000742">
    <property type="entry name" value="EGF"/>
</dbReference>
<dbReference type="PROSITE" id="PS50214">
    <property type="entry name" value="DISINTEGRIN_2"/>
    <property type="match status" value="1"/>
</dbReference>
<dbReference type="KEGG" id="mcal:110300542"/>
<dbReference type="SUPFAM" id="SSF57552">
    <property type="entry name" value="Blood coagulation inhibitor (disintegrin)"/>
    <property type="match status" value="1"/>
</dbReference>
<sequence>MLPLFLVLSYLGQVIASGKDVETPLLQITVPEKIETNIQDAKEAETQVTYVVRIEGKAYTLQLEKQSFLHPLFGTYLRDKLGTLQPYFSLVKTHCFYQGHAVEIPVSTVTLNTCSGLRGLLQLENITYGIEPLESSATFEHILYEIKNNKIDYSPLKENYANSEQESQSYRILVKPEKGSNWTLTKRILRIKIIMDKAMFDHMGSEVGVATQKVVHIFGLINTMFSQLKVTVMLNSLEIWSEQDKIETNGDADEVLQRFLLWKRKEISQKATDITYLLLYKDHPDYVGATYHGMACNPSFTAGIALHPKTLAVEGFAIVLSQLLGINLGLAYDDIYNCFCPGSTCIMNPSAIRSQGIKVFSSCSVDEFKQLASQPELDCLRNTPETEFVVQPQGGSFCGNHLLEVPEQCDCGPPETCTHKKCCNPKDCTLINEAQCGTGPCCDKRTCMIAERGRLCRKSRDQCDFPEFCNGESESCAPDTKAADLEPCNNETAYCFGGVCRDPDRQCTDLFGKYAKGPNYVCAQEVNLQNDKFGNCHGRCTYSAIFCGKAVCYWNFAEVIQTEKYDVQYTYLGGHVCVSAHLRSPTGARDDTYVHDGTVCGSGQVCLQGDCKRVHVLRGTRECEADDKCQGHGICNNLGNCQCESGFAPPECDMTPSSPGGSMDDGFWLPFDKSTPLIFKRHGLQYKKVLLISFYILLPFLVVLAFMAVKRMIGKRLDKQNISKALEHKEEAFSRGSVNPDVIPGGNTDQNLTTVPGSFNSYSYYGNTDQNLTTVPGRFYNYSYHDNTDQNLTSVPGSFNGYSYYGNTDQNLTTVPGSFNGYSYQGAPYYRSIPGDGNDSQQP</sequence>
<dbReference type="InterPro" id="IPR006586">
    <property type="entry name" value="ADAM_Cys-rich"/>
</dbReference>
<dbReference type="InterPro" id="IPR001762">
    <property type="entry name" value="Disintegrin_dom"/>
</dbReference>
<reference evidence="17 18" key="1">
    <citation type="submission" date="2025-04" db="UniProtKB">
        <authorList>
            <consortium name="RefSeq"/>
        </authorList>
    </citation>
    <scope>IDENTIFICATION</scope>
</reference>
<feature type="transmembrane region" description="Helical" evidence="11">
    <location>
        <begin position="689"/>
        <end position="709"/>
    </location>
</feature>
<dbReference type="Pfam" id="PF00200">
    <property type="entry name" value="Disintegrin"/>
    <property type="match status" value="1"/>
</dbReference>
<evidence type="ECO:0000256" key="6">
    <source>
        <dbReference type="ARBA" id="ARBA00023136"/>
    </source>
</evidence>
<dbReference type="InterPro" id="IPR036436">
    <property type="entry name" value="Disintegrin_dom_sf"/>
</dbReference>
<feature type="domain" description="EGF-like" evidence="13">
    <location>
        <begin position="619"/>
        <end position="653"/>
    </location>
</feature>
<dbReference type="RefSeq" id="XP_021026413.1">
    <property type="nucleotide sequence ID" value="XM_021170754.1"/>
</dbReference>
<evidence type="ECO:0000256" key="4">
    <source>
        <dbReference type="ARBA" id="ARBA00022729"/>
    </source>
</evidence>
<evidence type="ECO:0000256" key="3">
    <source>
        <dbReference type="ARBA" id="ARBA00022692"/>
    </source>
</evidence>
<dbReference type="InterPro" id="IPR002870">
    <property type="entry name" value="Peptidase_M12B_N"/>
</dbReference>
<feature type="disulfide bond" evidence="9">
    <location>
        <begin position="643"/>
        <end position="652"/>
    </location>
</feature>
<keyword evidence="2 9" id="KW-0245">EGF-like domain</keyword>
<feature type="chain" id="PRO_5044648717" evidence="12">
    <location>
        <begin position="17"/>
        <end position="843"/>
    </location>
</feature>
<feature type="signal peptide" evidence="12">
    <location>
        <begin position="1"/>
        <end position="16"/>
    </location>
</feature>
<dbReference type="SUPFAM" id="SSF55486">
    <property type="entry name" value="Metalloproteases ('zincins'), catalytic domain"/>
    <property type="match status" value="1"/>
</dbReference>
<evidence type="ECO:0000256" key="8">
    <source>
        <dbReference type="PROSITE-ProRule" id="PRU00068"/>
    </source>
</evidence>
<dbReference type="PANTHER" id="PTHR11905">
    <property type="entry name" value="ADAM A DISINTEGRIN AND METALLOPROTEASE DOMAIN"/>
    <property type="match status" value="1"/>
</dbReference>
<comment type="caution">
    <text evidence="9">Lacks conserved residue(s) required for the propagation of feature annotation.</text>
</comment>
<evidence type="ECO:0000256" key="11">
    <source>
        <dbReference type="SAM" id="Phobius"/>
    </source>
</evidence>
<dbReference type="FunFam" id="4.10.70.10:FF:000001">
    <property type="entry name" value="Disintegrin and metalloproteinase domain-containing protein 22"/>
    <property type="match status" value="1"/>
</dbReference>
<dbReference type="GO" id="GO:0008584">
    <property type="term" value="P:male gonad development"/>
    <property type="evidence" value="ECO:0007669"/>
    <property type="project" value="TreeGrafter"/>
</dbReference>
<dbReference type="SMART" id="SM00608">
    <property type="entry name" value="ACR"/>
    <property type="match status" value="1"/>
</dbReference>
<feature type="domain" description="Disintegrin" evidence="14">
    <location>
        <begin position="395"/>
        <end position="484"/>
    </location>
</feature>
<dbReference type="Proteomes" id="UP000515126">
    <property type="component" value="Chromosome 8"/>
</dbReference>
<dbReference type="AlphaFoldDB" id="A0A6P5QAY6"/>
<dbReference type="Pfam" id="PF01562">
    <property type="entry name" value="Pep_M12B_propep"/>
    <property type="match status" value="1"/>
</dbReference>
<evidence type="ECO:0000259" key="15">
    <source>
        <dbReference type="PROSITE" id="PS50215"/>
    </source>
</evidence>
<dbReference type="RefSeq" id="XP_021026412.1">
    <property type="nucleotide sequence ID" value="XM_021170753.2"/>
</dbReference>
<evidence type="ECO:0000256" key="9">
    <source>
        <dbReference type="PROSITE-ProRule" id="PRU00076"/>
    </source>
</evidence>
<dbReference type="PROSITE" id="PS01186">
    <property type="entry name" value="EGF_2"/>
    <property type="match status" value="1"/>
</dbReference>